<dbReference type="InterPro" id="IPR008538">
    <property type="entry name" value="Uma2"/>
</dbReference>
<protein>
    <submittedName>
        <fullName evidence="2">Uma2 family endonuclease</fullName>
    </submittedName>
</protein>
<gene>
    <name evidence="2" type="ORF">ABWT76_000213</name>
</gene>
<sequence length="222" mass="25121">MTITAPTLTPTAIGRVVLHHISWHTYEQLLAEMGDNRTVRLCYDRELLEIMTPLLDHENPKRILEKFVDALAEEGNIEILSVGSTTLKRPDLAKGAEPDSSFYIQNERLVKGKSRIDLTTDPPPDLVIEIDVSSSSVDREGIYAAMGVPEIWRCDRGVVKFLQLEAGKYIMVERSLAFPLLSVTELTKFFSQSQTLGETTLLRSFRAWVRQVLAETRCETNR</sequence>
<dbReference type="InterPro" id="IPR011335">
    <property type="entry name" value="Restrct_endonuc-II-like"/>
</dbReference>
<accession>A0AAU8JE07</accession>
<dbReference type="RefSeq" id="WP_054465194.1">
    <property type="nucleotide sequence ID" value="NZ_CP159837.1"/>
</dbReference>
<organism evidence="2">
    <name type="scientific">Planktothricoides raciborskii GIHE-MW2</name>
    <dbReference type="NCBI Taxonomy" id="2792601"/>
    <lineage>
        <taxon>Bacteria</taxon>
        <taxon>Bacillati</taxon>
        <taxon>Cyanobacteriota</taxon>
        <taxon>Cyanophyceae</taxon>
        <taxon>Oscillatoriophycideae</taxon>
        <taxon>Oscillatoriales</taxon>
        <taxon>Oscillatoriaceae</taxon>
        <taxon>Planktothricoides</taxon>
    </lineage>
</organism>
<dbReference type="EMBL" id="CP159837">
    <property type="protein sequence ID" value="XCM37450.1"/>
    <property type="molecule type" value="Genomic_DNA"/>
</dbReference>
<evidence type="ECO:0000313" key="2">
    <source>
        <dbReference type="EMBL" id="XCM37450.1"/>
    </source>
</evidence>
<dbReference type="InterPro" id="IPR012296">
    <property type="entry name" value="Nuclease_put_TT1808"/>
</dbReference>
<name>A0AAU8JE07_9CYAN</name>
<dbReference type="AlphaFoldDB" id="A0AAU8JE07"/>
<keyword evidence="2" id="KW-0378">Hydrolase</keyword>
<dbReference type="PANTHER" id="PTHR47152">
    <property type="entry name" value="SLR2084 PROTEIN-RELATED"/>
    <property type="match status" value="1"/>
</dbReference>
<dbReference type="Gene3D" id="3.90.1570.10">
    <property type="entry name" value="tt1808, chain A"/>
    <property type="match status" value="1"/>
</dbReference>
<dbReference type="GO" id="GO:0004519">
    <property type="term" value="F:endonuclease activity"/>
    <property type="evidence" value="ECO:0007669"/>
    <property type="project" value="UniProtKB-KW"/>
</dbReference>
<reference evidence="2" key="1">
    <citation type="submission" date="2024-07" db="EMBL/GenBank/DDBJ databases">
        <authorList>
            <person name="Kim Y.J."/>
            <person name="Jeong J.Y."/>
        </authorList>
    </citation>
    <scope>NUCLEOTIDE SEQUENCE</scope>
    <source>
        <strain evidence="2">GIHE-MW2</strain>
    </source>
</reference>
<feature type="domain" description="Putative restriction endonuclease" evidence="1">
    <location>
        <begin position="23"/>
        <end position="183"/>
    </location>
</feature>
<keyword evidence="2" id="KW-0540">Nuclease</keyword>
<dbReference type="PANTHER" id="PTHR47152:SF2">
    <property type="entry name" value="SLR2084 PROTEIN"/>
    <property type="match status" value="1"/>
</dbReference>
<keyword evidence="2" id="KW-0255">Endonuclease</keyword>
<dbReference type="CDD" id="cd06260">
    <property type="entry name" value="DUF820-like"/>
    <property type="match status" value="1"/>
</dbReference>
<proteinExistence type="predicted"/>
<evidence type="ECO:0000259" key="1">
    <source>
        <dbReference type="Pfam" id="PF05685"/>
    </source>
</evidence>
<dbReference type="SUPFAM" id="SSF52980">
    <property type="entry name" value="Restriction endonuclease-like"/>
    <property type="match status" value="1"/>
</dbReference>
<dbReference type="Pfam" id="PF05685">
    <property type="entry name" value="Uma2"/>
    <property type="match status" value="1"/>
</dbReference>